<evidence type="ECO:0000256" key="1">
    <source>
        <dbReference type="ARBA" id="ARBA00011730"/>
    </source>
</evidence>
<evidence type="ECO:0000256" key="2">
    <source>
        <dbReference type="ARBA" id="ARBA00015926"/>
    </source>
</evidence>
<comment type="subunit">
    <text evidence="1">Component of the RNA polymerase II (Pol II) complex consisting of 12 subunits.</text>
</comment>
<name>A0A9N8V2A0_9GLOM</name>
<dbReference type="EMBL" id="CAJVPK010000032">
    <property type="protein sequence ID" value="CAG8435460.1"/>
    <property type="molecule type" value="Genomic_DNA"/>
</dbReference>
<feature type="region of interest" description="Disordered" evidence="8">
    <location>
        <begin position="57"/>
        <end position="88"/>
    </location>
</feature>
<evidence type="ECO:0000313" key="11">
    <source>
        <dbReference type="Proteomes" id="UP000789706"/>
    </source>
</evidence>
<dbReference type="SUPFAM" id="SSF57783">
    <property type="entry name" value="Zinc beta-ribbon"/>
    <property type="match status" value="1"/>
</dbReference>
<keyword evidence="4 7" id="KW-0863">Zinc-finger</keyword>
<dbReference type="GO" id="GO:0005665">
    <property type="term" value="C:RNA polymerase II, core complex"/>
    <property type="evidence" value="ECO:0007669"/>
    <property type="project" value="TreeGrafter"/>
</dbReference>
<dbReference type="GO" id="GO:0001193">
    <property type="term" value="P:maintenance of transcriptional fidelity during transcription elongation by RNA polymerase II"/>
    <property type="evidence" value="ECO:0007669"/>
    <property type="project" value="TreeGrafter"/>
</dbReference>
<dbReference type="Proteomes" id="UP000789706">
    <property type="component" value="Unassembled WGS sequence"/>
</dbReference>
<dbReference type="GO" id="GO:0006367">
    <property type="term" value="P:transcription initiation at RNA polymerase II promoter"/>
    <property type="evidence" value="ECO:0007669"/>
    <property type="project" value="TreeGrafter"/>
</dbReference>
<dbReference type="GO" id="GO:0006283">
    <property type="term" value="P:transcription-coupled nucleotide-excision repair"/>
    <property type="evidence" value="ECO:0007669"/>
    <property type="project" value="TreeGrafter"/>
</dbReference>
<dbReference type="SMART" id="SM00440">
    <property type="entry name" value="ZnF_C2C2"/>
    <property type="match status" value="1"/>
</dbReference>
<feature type="compositionally biased region" description="Low complexity" evidence="8">
    <location>
        <begin position="72"/>
        <end position="82"/>
    </location>
</feature>
<gene>
    <name evidence="10" type="ORF">DEBURN_LOCUS877</name>
</gene>
<evidence type="ECO:0000256" key="4">
    <source>
        <dbReference type="ARBA" id="ARBA00022771"/>
    </source>
</evidence>
<dbReference type="Pfam" id="PF01096">
    <property type="entry name" value="Zn_ribbon_TFIIS"/>
    <property type="match status" value="1"/>
</dbReference>
<dbReference type="CDD" id="cd10508">
    <property type="entry name" value="Zn-ribbon_RPB9"/>
    <property type="match status" value="1"/>
</dbReference>
<evidence type="ECO:0000256" key="7">
    <source>
        <dbReference type="PROSITE-ProRule" id="PRU00472"/>
    </source>
</evidence>
<evidence type="ECO:0000259" key="9">
    <source>
        <dbReference type="PROSITE" id="PS51133"/>
    </source>
</evidence>
<evidence type="ECO:0000256" key="8">
    <source>
        <dbReference type="SAM" id="MobiDB-lite"/>
    </source>
</evidence>
<proteinExistence type="predicted"/>
<dbReference type="InterPro" id="IPR001222">
    <property type="entry name" value="Znf_TFIIS"/>
</dbReference>
<dbReference type="AlphaFoldDB" id="A0A9N8V2A0"/>
<evidence type="ECO:0000256" key="6">
    <source>
        <dbReference type="ARBA" id="ARBA00042129"/>
    </source>
</evidence>
<dbReference type="InterPro" id="IPR034012">
    <property type="entry name" value="Zn_ribbon_RPB9_C"/>
</dbReference>
<evidence type="ECO:0000256" key="3">
    <source>
        <dbReference type="ARBA" id="ARBA00022723"/>
    </source>
</evidence>
<reference evidence="10" key="1">
    <citation type="submission" date="2021-06" db="EMBL/GenBank/DDBJ databases">
        <authorList>
            <person name="Kallberg Y."/>
            <person name="Tangrot J."/>
            <person name="Rosling A."/>
        </authorList>
    </citation>
    <scope>NUCLEOTIDE SEQUENCE</scope>
    <source>
        <strain evidence="10">AZ414A</strain>
    </source>
</reference>
<organism evidence="10 11">
    <name type="scientific">Diversispora eburnea</name>
    <dbReference type="NCBI Taxonomy" id="1213867"/>
    <lineage>
        <taxon>Eukaryota</taxon>
        <taxon>Fungi</taxon>
        <taxon>Fungi incertae sedis</taxon>
        <taxon>Mucoromycota</taxon>
        <taxon>Glomeromycotina</taxon>
        <taxon>Glomeromycetes</taxon>
        <taxon>Diversisporales</taxon>
        <taxon>Diversisporaceae</taxon>
        <taxon>Diversispora</taxon>
    </lineage>
</organism>
<dbReference type="PANTHER" id="PTHR11239:SF1">
    <property type="entry name" value="DNA-DIRECTED RNA POLYMERASE II SUBUNIT RPB9"/>
    <property type="match status" value="1"/>
</dbReference>
<feature type="compositionally biased region" description="Polar residues" evidence="8">
    <location>
        <begin position="57"/>
        <end position="71"/>
    </location>
</feature>
<keyword evidence="5" id="KW-0862">Zinc</keyword>
<keyword evidence="11" id="KW-1185">Reference proteome</keyword>
<feature type="domain" description="TFIIS-type" evidence="9">
    <location>
        <begin position="471"/>
        <end position="513"/>
    </location>
</feature>
<feature type="compositionally biased region" description="Polar residues" evidence="8">
    <location>
        <begin position="541"/>
        <end position="553"/>
    </location>
</feature>
<feature type="region of interest" description="Disordered" evidence="8">
    <location>
        <begin position="518"/>
        <end position="582"/>
    </location>
</feature>
<dbReference type="OrthoDB" id="282270at2759"/>
<dbReference type="GO" id="GO:0003899">
    <property type="term" value="F:DNA-directed RNA polymerase activity"/>
    <property type="evidence" value="ECO:0007669"/>
    <property type="project" value="InterPro"/>
</dbReference>
<dbReference type="PANTHER" id="PTHR11239">
    <property type="entry name" value="DNA-DIRECTED RNA POLYMERASE"/>
    <property type="match status" value="1"/>
</dbReference>
<protein>
    <recommendedName>
        <fullName evidence="2">DNA-directed RNA polymerase II subunit RPB9</fullName>
    </recommendedName>
    <alternativeName>
        <fullName evidence="6">DNA-directed RNA polymerase II subunit 9</fullName>
    </alternativeName>
</protein>
<evidence type="ECO:0000256" key="5">
    <source>
        <dbReference type="ARBA" id="ARBA00022833"/>
    </source>
</evidence>
<dbReference type="GO" id="GO:0008270">
    <property type="term" value="F:zinc ion binding"/>
    <property type="evidence" value="ECO:0007669"/>
    <property type="project" value="UniProtKB-KW"/>
</dbReference>
<comment type="caution">
    <text evidence="10">The sequence shown here is derived from an EMBL/GenBank/DDBJ whole genome shotgun (WGS) entry which is preliminary data.</text>
</comment>
<dbReference type="Gene3D" id="2.20.25.10">
    <property type="match status" value="1"/>
</dbReference>
<sequence length="582" mass="67504">MSLNFPRFFPKSTYPKSKFTYTKNKKYNKFNNNIADNQESHNELYLYFSRKINNKFTLTPPTSDTNNINRTNQNQGESSQSSQEEEEGSQLILIGHIISQNELASVTLSQNMKSDIFDEFLEYGENEKVNDRRDNERKRSPNFEGEMSIIKDAEGMRKEIKKRAFVDKSNTKPRIANLSMQKRESLGIRSKLAPSIHEKNHKYEIVECQSIGSITRKEKHEKQAEVKKKDNFKVFQDDSRTGNNNDIHNDSRGSDIMDIMDISNSEISKLQLQEEEECDIEEENINIDLKDLHDKPFMTSTPTDDYDTNVQTRQFSSEFIYYIPDEEEYISEGNVSSCNLPTIFKGCEDNEKEKGEAKTEAKNEDEVKDVDGHEIVHSNQKKIAKDDNNIQEKEIIIQKNETHPDPLTIPWQSLIYLPQNKSSSKIMERDISNEDTTNYCVYRNELQSTAASERTTSLIKDIAADPTLPREEKACSQCGYNVAVYFETQTRRADAKMTLYYACGNVHCGYRWTDYEQNPDNSADQNENKENGENQNDESEMFNQSQDTINYSEPSYPMTNIEPEIENTLAPPRQEYHDEDDW</sequence>
<dbReference type="InterPro" id="IPR012164">
    <property type="entry name" value="Rpa12/Rpb9/Rpc10/TFS"/>
</dbReference>
<dbReference type="GO" id="GO:0003676">
    <property type="term" value="F:nucleic acid binding"/>
    <property type="evidence" value="ECO:0007669"/>
    <property type="project" value="InterPro"/>
</dbReference>
<dbReference type="PROSITE" id="PS51133">
    <property type="entry name" value="ZF_TFIIS_2"/>
    <property type="match status" value="1"/>
</dbReference>
<keyword evidence="3" id="KW-0479">Metal-binding</keyword>
<evidence type="ECO:0000313" key="10">
    <source>
        <dbReference type="EMBL" id="CAG8435460.1"/>
    </source>
</evidence>
<accession>A0A9N8V2A0</accession>